<dbReference type="Gene3D" id="2.40.10.10">
    <property type="entry name" value="Trypsin-like serine proteases"/>
    <property type="match status" value="2"/>
</dbReference>
<dbReference type="InterPro" id="IPR043504">
    <property type="entry name" value="Peptidase_S1_PA_chymotrypsin"/>
</dbReference>
<feature type="chain" id="PRO_5011510691" evidence="1">
    <location>
        <begin position="21"/>
        <end position="575"/>
    </location>
</feature>
<keyword evidence="4" id="KW-1185">Reference proteome</keyword>
<evidence type="ECO:0000313" key="3">
    <source>
        <dbReference type="EMBL" id="SFR43150.1"/>
    </source>
</evidence>
<dbReference type="SUPFAM" id="SSF47090">
    <property type="entry name" value="PGBD-like"/>
    <property type="match status" value="1"/>
</dbReference>
<dbReference type="RefSeq" id="WP_090199251.1">
    <property type="nucleotide sequence ID" value="NZ_FOYP01000001.1"/>
</dbReference>
<protein>
    <submittedName>
        <fullName evidence="3">Putative peptidoglycan binding domain-containing protein</fullName>
    </submittedName>
</protein>
<dbReference type="SUPFAM" id="SSF50494">
    <property type="entry name" value="Trypsin-like serine proteases"/>
    <property type="match status" value="1"/>
</dbReference>
<gene>
    <name evidence="3" type="ORF">SAMN04488005_1868</name>
</gene>
<dbReference type="Pfam" id="PF13365">
    <property type="entry name" value="Trypsin_2"/>
    <property type="match status" value="1"/>
</dbReference>
<organism evidence="3 4">
    <name type="scientific">Yoonia tamlensis</name>
    <dbReference type="NCBI Taxonomy" id="390270"/>
    <lineage>
        <taxon>Bacteria</taxon>
        <taxon>Pseudomonadati</taxon>
        <taxon>Pseudomonadota</taxon>
        <taxon>Alphaproteobacteria</taxon>
        <taxon>Rhodobacterales</taxon>
        <taxon>Paracoccaceae</taxon>
        <taxon>Yoonia</taxon>
    </lineage>
</organism>
<dbReference type="AlphaFoldDB" id="A0A1I6GLU7"/>
<dbReference type="InterPro" id="IPR002477">
    <property type="entry name" value="Peptidoglycan-bd-like"/>
</dbReference>
<name>A0A1I6GLU7_9RHOB</name>
<proteinExistence type="predicted"/>
<dbReference type="Gene3D" id="1.10.101.10">
    <property type="entry name" value="PGBD-like superfamily/PGBD"/>
    <property type="match status" value="1"/>
</dbReference>
<evidence type="ECO:0000256" key="1">
    <source>
        <dbReference type="SAM" id="SignalP"/>
    </source>
</evidence>
<evidence type="ECO:0000259" key="2">
    <source>
        <dbReference type="Pfam" id="PF01471"/>
    </source>
</evidence>
<feature type="signal peptide" evidence="1">
    <location>
        <begin position="1"/>
        <end position="20"/>
    </location>
</feature>
<feature type="domain" description="Peptidoglycan binding-like" evidence="2">
    <location>
        <begin position="154"/>
        <end position="205"/>
    </location>
</feature>
<accession>A0A1I6GLU7</accession>
<dbReference type="OrthoDB" id="6810892at2"/>
<dbReference type="InterPro" id="IPR036366">
    <property type="entry name" value="PGBDSf"/>
</dbReference>
<sequence length="575" mass="61746">MIKVIIAFVLFSVSAVSATAQDNFWVQVEAQTSLTGAQDRARDYAGTLDSVHGYYLGNGFYGIFIGPYSETNAETALQTLLSLGVIPSDSFVKEGSRFQQQFWPIGGRTVQSVQTTADTQPTPTDTAVAIAAPADETVAEARASEAALDRPAKEDLQIALRWAGHYDAAIDGSFGRGTRAAMEAWQIANGEEPTGVLTTRQRARLLEQYDSILEGTDLRLVRDDASGIQMQIPTGLVAFTEYKPPFVRFDPSADEPHAQVLFISQTGDAGRLVGLYEIMQVLDIVPTEGPRNLTSTGFEIEGIDTERHSYTSVTLEGNDIKGFTLVWPAGDDARRIRVLEIMKDSFERLDGTLDPAIAPPGEDQSIDLVSGLTVRQPKLSRSGFYVSDDGVVVTTDEAVAQCAQITVDRDTDAELIAMDADLGIALLRPTSAITPHGTAAFQTGTPRLQDQIVVGGYPYSGALSAPTLTFGQVVDIRSLTGDDRLVRLSILPQPSDAGGPVFDKYGAVIGMLLPRIDGNSQVLPPEVNFSADAAQIMALLETNAVSAQVSTDLTEVGPVQMTRHAADITVLVSCW</sequence>
<dbReference type="STRING" id="390270.SAMN04488005_1868"/>
<reference evidence="4" key="1">
    <citation type="submission" date="2016-10" db="EMBL/GenBank/DDBJ databases">
        <authorList>
            <person name="Varghese N."/>
            <person name="Submissions S."/>
        </authorList>
    </citation>
    <scope>NUCLEOTIDE SEQUENCE [LARGE SCALE GENOMIC DNA]</scope>
    <source>
        <strain evidence="4">DSM 26879</strain>
    </source>
</reference>
<dbReference type="InterPro" id="IPR036365">
    <property type="entry name" value="PGBD-like_sf"/>
</dbReference>
<evidence type="ECO:0000313" key="4">
    <source>
        <dbReference type="Proteomes" id="UP000199478"/>
    </source>
</evidence>
<keyword evidence="1" id="KW-0732">Signal</keyword>
<dbReference type="Pfam" id="PF01471">
    <property type="entry name" value="PG_binding_1"/>
    <property type="match status" value="1"/>
</dbReference>
<dbReference type="EMBL" id="FOYP01000001">
    <property type="protein sequence ID" value="SFR43150.1"/>
    <property type="molecule type" value="Genomic_DNA"/>
</dbReference>
<dbReference type="InterPro" id="IPR009003">
    <property type="entry name" value="Peptidase_S1_PA"/>
</dbReference>
<dbReference type="Proteomes" id="UP000199478">
    <property type="component" value="Unassembled WGS sequence"/>
</dbReference>